<dbReference type="InterPro" id="IPR020449">
    <property type="entry name" value="Tscrpt_reg_AraC-type_HTH"/>
</dbReference>
<evidence type="ECO:0000313" key="6">
    <source>
        <dbReference type="EMBL" id="ODM08621.1"/>
    </source>
</evidence>
<accession>A0A1E3AJJ1</accession>
<dbReference type="PATRIC" id="fig|1432052.4.peg.276"/>
<keyword evidence="3" id="KW-0804">Transcription</keyword>
<keyword evidence="4" id="KW-0812">Transmembrane</keyword>
<dbReference type="EMBL" id="MCGH01000001">
    <property type="protein sequence ID" value="ODM08621.1"/>
    <property type="molecule type" value="Genomic_DNA"/>
</dbReference>
<keyword evidence="4" id="KW-1133">Transmembrane helix</keyword>
<evidence type="ECO:0000256" key="1">
    <source>
        <dbReference type="ARBA" id="ARBA00023015"/>
    </source>
</evidence>
<dbReference type="InterPro" id="IPR018060">
    <property type="entry name" value="HTH_AraC"/>
</dbReference>
<dbReference type="PROSITE" id="PS00041">
    <property type="entry name" value="HTH_ARAC_FAMILY_1"/>
    <property type="match status" value="1"/>
</dbReference>
<dbReference type="SMART" id="SM00342">
    <property type="entry name" value="HTH_ARAC"/>
    <property type="match status" value="1"/>
</dbReference>
<feature type="domain" description="HTH araC/xylS-type" evidence="5">
    <location>
        <begin position="627"/>
        <end position="726"/>
    </location>
</feature>
<keyword evidence="2" id="KW-0238">DNA-binding</keyword>
<comment type="caution">
    <text evidence="6">The sequence shown here is derived from an EMBL/GenBank/DDBJ whole genome shotgun (WGS) entry which is preliminary data.</text>
</comment>
<keyword evidence="1" id="KW-0805">Transcription regulation</keyword>
<proteinExistence type="predicted"/>
<dbReference type="AlphaFoldDB" id="A0A1E3AJJ1"/>
<organism evidence="6 7">
    <name type="scientific">Eisenbergiella tayi</name>
    <dbReference type="NCBI Taxonomy" id="1432052"/>
    <lineage>
        <taxon>Bacteria</taxon>
        <taxon>Bacillati</taxon>
        <taxon>Bacillota</taxon>
        <taxon>Clostridia</taxon>
        <taxon>Lachnospirales</taxon>
        <taxon>Lachnospiraceae</taxon>
        <taxon>Eisenbergiella</taxon>
    </lineage>
</organism>
<dbReference type="Gene3D" id="1.10.10.60">
    <property type="entry name" value="Homeodomain-like"/>
    <property type="match status" value="2"/>
</dbReference>
<protein>
    <submittedName>
        <fullName evidence="6">HTH-type transcriptional regulator YesS</fullName>
    </submittedName>
</protein>
<dbReference type="SUPFAM" id="SSF46689">
    <property type="entry name" value="Homeodomain-like"/>
    <property type="match status" value="1"/>
</dbReference>
<evidence type="ECO:0000313" key="7">
    <source>
        <dbReference type="Proteomes" id="UP000094067"/>
    </source>
</evidence>
<dbReference type="RefSeq" id="WP_069150966.1">
    <property type="nucleotide sequence ID" value="NZ_MCGH01000001.1"/>
</dbReference>
<name>A0A1E3AJJ1_9FIRM</name>
<dbReference type="GO" id="GO:0003700">
    <property type="term" value="F:DNA-binding transcription factor activity"/>
    <property type="evidence" value="ECO:0007669"/>
    <property type="project" value="InterPro"/>
</dbReference>
<dbReference type="GO" id="GO:0043565">
    <property type="term" value="F:sequence-specific DNA binding"/>
    <property type="evidence" value="ECO:0007669"/>
    <property type="project" value="InterPro"/>
</dbReference>
<keyword evidence="4" id="KW-0472">Membrane</keyword>
<feature type="transmembrane region" description="Helical" evidence="4">
    <location>
        <begin position="285"/>
        <end position="308"/>
    </location>
</feature>
<dbReference type="PROSITE" id="PS01124">
    <property type="entry name" value="HTH_ARAC_FAMILY_2"/>
    <property type="match status" value="1"/>
</dbReference>
<dbReference type="PANTHER" id="PTHR43280">
    <property type="entry name" value="ARAC-FAMILY TRANSCRIPTIONAL REGULATOR"/>
    <property type="match status" value="1"/>
</dbReference>
<dbReference type="InterPro" id="IPR009057">
    <property type="entry name" value="Homeodomain-like_sf"/>
</dbReference>
<evidence type="ECO:0000256" key="2">
    <source>
        <dbReference type="ARBA" id="ARBA00023125"/>
    </source>
</evidence>
<evidence type="ECO:0000256" key="4">
    <source>
        <dbReference type="SAM" id="Phobius"/>
    </source>
</evidence>
<evidence type="ECO:0000259" key="5">
    <source>
        <dbReference type="PROSITE" id="PS01124"/>
    </source>
</evidence>
<evidence type="ECO:0000256" key="3">
    <source>
        <dbReference type="ARBA" id="ARBA00023163"/>
    </source>
</evidence>
<dbReference type="PRINTS" id="PR00032">
    <property type="entry name" value="HTHARAC"/>
</dbReference>
<sequence length="729" mass="84268">MEKIRKRFEKINYHTLLKYFLSYFFLLSFLLLCFFIAFRNQLRTAYSTSRDTSIQEKLILFQQSFNNDLDHVFNIHYNLSNNSNLKMLRHSPGSTWYSSLSISDMREFVSANPLVSDIIYIQNNGGNILACKNYIYQSKGEYYFSLNQKTLKIPVGRYGHDNKNSIVYVKNQDLSLLLLFPSVSNKKYELFYIIDADEIITRFNNMLSEEISGVYLTDGENNIISASGEQRVIPLAGQMNLFGLQKNDEGDEIIYTLPLHSNLYLTVCFSKDILLQYASKAFINMYMVFAAAGCVGLLLILFGMRLTYSPLHRLSKKFIGADNDSRGLVSQLDSAFSSALLEQKKLQEKIDKYHSIMKESVLDTIVNENGEEITSENMDRLFNGEPGSLMFVIKISSPENGEGMDSVTRNFRNFFLRTFPNNDSFCIRLEMTAEYCSYLIYYGGQDQDKINVLKYLLNDYYKDSGCRIALSNGSSSPLDIPNLYANAMQAGNYGGTCEIAFFDEMDVQGDSTYKYPYQELSSFASLLNQLKFQEAGTAVRHFFRTLDQSDFPAFYSRSVLTEVLTTIITSMNQQNIKFSAYNNIYFETLYYIRSFTYEQKSEDIRNHFLLLLTLFENELSNLTIKSGELQEFIEQSYTSTDLSIAMMAEKFHVSIAYMSYLCKKYFNENFSDYLWNLRVHKSKELLRNTSKPIEEICLEVGYENVSSFRRKFKKELGITPSQYRNGVEE</sequence>
<dbReference type="Proteomes" id="UP000094067">
    <property type="component" value="Unassembled WGS sequence"/>
</dbReference>
<dbReference type="InterPro" id="IPR018062">
    <property type="entry name" value="HTH_AraC-typ_CS"/>
</dbReference>
<dbReference type="Pfam" id="PF12833">
    <property type="entry name" value="HTH_18"/>
    <property type="match status" value="1"/>
</dbReference>
<dbReference type="PANTHER" id="PTHR43280:SF2">
    <property type="entry name" value="HTH-TYPE TRANSCRIPTIONAL REGULATOR EXSA"/>
    <property type="match status" value="1"/>
</dbReference>
<feature type="transmembrane region" description="Helical" evidence="4">
    <location>
        <begin position="20"/>
        <end position="38"/>
    </location>
</feature>
<gene>
    <name evidence="6" type="primary">yesS_3</name>
    <name evidence="6" type="ORF">BEI61_00250</name>
</gene>
<reference evidence="6 7" key="1">
    <citation type="submission" date="2016-07" db="EMBL/GenBank/DDBJ databases">
        <title>Characterization of isolates of Eisenbergiella tayi derived from blood cultures, using whole genome sequencing.</title>
        <authorList>
            <person name="Burdz T."/>
            <person name="Wiebe D."/>
            <person name="Huynh C."/>
            <person name="Bernard K."/>
        </authorList>
    </citation>
    <scope>NUCLEOTIDE SEQUENCE [LARGE SCALE GENOMIC DNA]</scope>
    <source>
        <strain evidence="6 7">NML 110608</strain>
    </source>
</reference>